<gene>
    <name evidence="1" type="ORF">LCGC14_1434930</name>
</gene>
<sequence length="89" mass="9901">MAIFTISHVEKKRVCFDALDNKDVSNAVVYDIITAQDLPVDREKFAALAKSQLGVDNRAAVHKLVHLEPDQRPDVSYNFPVGHLVPVFG</sequence>
<dbReference type="AlphaFoldDB" id="A0A0F9MPG0"/>
<feature type="non-terminal residue" evidence="1">
    <location>
        <position position="89"/>
    </location>
</feature>
<organism evidence="1">
    <name type="scientific">marine sediment metagenome</name>
    <dbReference type="NCBI Taxonomy" id="412755"/>
    <lineage>
        <taxon>unclassified sequences</taxon>
        <taxon>metagenomes</taxon>
        <taxon>ecological metagenomes</taxon>
    </lineage>
</organism>
<proteinExistence type="predicted"/>
<protein>
    <submittedName>
        <fullName evidence="1">Uncharacterized protein</fullName>
    </submittedName>
</protein>
<name>A0A0F9MPG0_9ZZZZ</name>
<evidence type="ECO:0000313" key="1">
    <source>
        <dbReference type="EMBL" id="KKM71022.1"/>
    </source>
</evidence>
<accession>A0A0F9MPG0</accession>
<dbReference type="EMBL" id="LAZR01009711">
    <property type="protein sequence ID" value="KKM71022.1"/>
    <property type="molecule type" value="Genomic_DNA"/>
</dbReference>
<reference evidence="1" key="1">
    <citation type="journal article" date="2015" name="Nature">
        <title>Complex archaea that bridge the gap between prokaryotes and eukaryotes.</title>
        <authorList>
            <person name="Spang A."/>
            <person name="Saw J.H."/>
            <person name="Jorgensen S.L."/>
            <person name="Zaremba-Niedzwiedzka K."/>
            <person name="Martijn J."/>
            <person name="Lind A.E."/>
            <person name="van Eijk R."/>
            <person name="Schleper C."/>
            <person name="Guy L."/>
            <person name="Ettema T.J."/>
        </authorList>
    </citation>
    <scope>NUCLEOTIDE SEQUENCE</scope>
</reference>
<comment type="caution">
    <text evidence="1">The sequence shown here is derived from an EMBL/GenBank/DDBJ whole genome shotgun (WGS) entry which is preliminary data.</text>
</comment>